<sequence length="243" mass="27146">MVERCGYIADPHRTFSIYLQSCFPESSSAVTLRQMLGGGDKEFQKLEFLEKLRIALAISMGILHLYSTPWLTGALTLDDVVFLRGNQKTVSHSESPLLPFMARNFVRRSNEADSLKSIPQSEPRKPFKAINPMMLSLGAVLIQVMIGQAIPALDMASGSETSLNVMLEKYEAGDRFKDKVLQCGGWNYIVAVNWCLESVLGIMGLENENFCQSFYEEVVARLEKDIRQVISIKRETGLNGDAV</sequence>
<feature type="domain" description="DUF7580" evidence="1">
    <location>
        <begin position="25"/>
        <end position="227"/>
    </location>
</feature>
<evidence type="ECO:0000313" key="2">
    <source>
        <dbReference type="EMBL" id="RGP76046.1"/>
    </source>
</evidence>
<dbReference type="EMBL" id="PXOG01000118">
    <property type="protein sequence ID" value="RGP76046.1"/>
    <property type="molecule type" value="Genomic_DNA"/>
</dbReference>
<dbReference type="InterPro" id="IPR056002">
    <property type="entry name" value="DUF7580"/>
</dbReference>
<gene>
    <name evidence="2" type="ORF">FLONG3_5437</name>
</gene>
<comment type="caution">
    <text evidence="2">The sequence shown here is derived from an EMBL/GenBank/DDBJ whole genome shotgun (WGS) entry which is preliminary data.</text>
</comment>
<dbReference type="AlphaFoldDB" id="A0A395SUY8"/>
<organism evidence="2 3">
    <name type="scientific">Fusarium longipes</name>
    <dbReference type="NCBI Taxonomy" id="694270"/>
    <lineage>
        <taxon>Eukaryota</taxon>
        <taxon>Fungi</taxon>
        <taxon>Dikarya</taxon>
        <taxon>Ascomycota</taxon>
        <taxon>Pezizomycotina</taxon>
        <taxon>Sordariomycetes</taxon>
        <taxon>Hypocreomycetidae</taxon>
        <taxon>Hypocreales</taxon>
        <taxon>Nectriaceae</taxon>
        <taxon>Fusarium</taxon>
    </lineage>
</organism>
<protein>
    <recommendedName>
        <fullName evidence="1">DUF7580 domain-containing protein</fullName>
    </recommendedName>
</protein>
<dbReference type="PANTHER" id="PTHR35186:SF4">
    <property type="entry name" value="PRION-INHIBITION AND PROPAGATION HELO DOMAIN-CONTAINING PROTEIN"/>
    <property type="match status" value="1"/>
</dbReference>
<name>A0A395SUY8_9HYPO</name>
<accession>A0A395SUY8</accession>
<keyword evidence="3" id="KW-1185">Reference proteome</keyword>
<evidence type="ECO:0000259" key="1">
    <source>
        <dbReference type="Pfam" id="PF24476"/>
    </source>
</evidence>
<proteinExistence type="predicted"/>
<dbReference type="PANTHER" id="PTHR35186">
    <property type="entry name" value="ANK_REP_REGION DOMAIN-CONTAINING PROTEIN"/>
    <property type="match status" value="1"/>
</dbReference>
<reference evidence="2 3" key="1">
    <citation type="journal article" date="2018" name="PLoS Pathog.">
        <title>Evolution of structural diversity of trichothecenes, a family of toxins produced by plant pathogenic and entomopathogenic fungi.</title>
        <authorList>
            <person name="Proctor R.H."/>
            <person name="McCormick S.P."/>
            <person name="Kim H.S."/>
            <person name="Cardoza R.E."/>
            <person name="Stanley A.M."/>
            <person name="Lindo L."/>
            <person name="Kelly A."/>
            <person name="Brown D.W."/>
            <person name="Lee T."/>
            <person name="Vaughan M.M."/>
            <person name="Alexander N.J."/>
            <person name="Busman M."/>
            <person name="Gutierrez S."/>
        </authorList>
    </citation>
    <scope>NUCLEOTIDE SEQUENCE [LARGE SCALE GENOMIC DNA]</scope>
    <source>
        <strain evidence="2 3">NRRL 20695</strain>
    </source>
</reference>
<dbReference type="STRING" id="694270.A0A395SUY8"/>
<evidence type="ECO:0000313" key="3">
    <source>
        <dbReference type="Proteomes" id="UP000266234"/>
    </source>
</evidence>
<dbReference type="Pfam" id="PF24476">
    <property type="entry name" value="DUF7580"/>
    <property type="match status" value="1"/>
</dbReference>
<dbReference type="Proteomes" id="UP000266234">
    <property type="component" value="Unassembled WGS sequence"/>
</dbReference>
<dbReference type="OrthoDB" id="3565018at2759"/>